<dbReference type="GO" id="GO:0016567">
    <property type="term" value="P:protein ubiquitination"/>
    <property type="evidence" value="ECO:0007669"/>
    <property type="project" value="UniProtKB-ARBA"/>
</dbReference>
<dbReference type="FunFam" id="1.10.10.10:FF:000142">
    <property type="entry name" value="Cullin 5"/>
    <property type="match status" value="1"/>
</dbReference>
<comment type="subcellular location">
    <subcellularLocation>
        <location evidence="1">Nucleus</location>
    </subcellularLocation>
</comment>
<dbReference type="FunFam" id="1.20.1310.10:FF:000017">
    <property type="entry name" value="Cullin 5"/>
    <property type="match status" value="1"/>
</dbReference>
<keyword evidence="5" id="KW-0833">Ubl conjugation pathway</keyword>
<dbReference type="OrthoDB" id="27073at2759"/>
<dbReference type="AlphaFoldDB" id="A0A8J2NRG4"/>
<evidence type="ECO:0000256" key="10">
    <source>
        <dbReference type="RuleBase" id="RU003829"/>
    </source>
</evidence>
<keyword evidence="6" id="KW-0832">Ubl conjugation</keyword>
<reference evidence="12" key="1">
    <citation type="submission" date="2021-06" db="EMBL/GenBank/DDBJ databases">
        <authorList>
            <person name="Hodson N. C."/>
            <person name="Mongue J. A."/>
            <person name="Jaron S. K."/>
        </authorList>
    </citation>
    <scope>NUCLEOTIDE SEQUENCE</scope>
</reference>
<feature type="domain" description="Cullin family profile" evidence="11">
    <location>
        <begin position="410"/>
        <end position="644"/>
    </location>
</feature>
<dbReference type="PANTHER" id="PTHR11932">
    <property type="entry name" value="CULLIN"/>
    <property type="match status" value="1"/>
</dbReference>
<dbReference type="PROSITE" id="PS50069">
    <property type="entry name" value="CULLIN_2"/>
    <property type="match status" value="1"/>
</dbReference>
<comment type="similarity">
    <text evidence="9 10">Belongs to the cullin family.</text>
</comment>
<dbReference type="InterPro" id="IPR045093">
    <property type="entry name" value="Cullin"/>
</dbReference>
<dbReference type="InterPro" id="IPR059120">
    <property type="entry name" value="Cullin-like_AB"/>
</dbReference>
<dbReference type="EMBL" id="CAJVCH010009176">
    <property type="protein sequence ID" value="CAG7666144.1"/>
    <property type="molecule type" value="Genomic_DNA"/>
</dbReference>
<dbReference type="FunFam" id="1.20.1310.10:FF:000014">
    <property type="entry name" value="Cullin 5"/>
    <property type="match status" value="1"/>
</dbReference>
<dbReference type="SMART" id="SM00884">
    <property type="entry name" value="Cullin_Nedd8"/>
    <property type="match status" value="1"/>
</dbReference>
<evidence type="ECO:0000256" key="4">
    <source>
        <dbReference type="ARBA" id="ARBA00022553"/>
    </source>
</evidence>
<keyword evidence="4" id="KW-0597">Phosphoprotein</keyword>
<accession>A0A8J2NRG4</accession>
<proteinExistence type="inferred from homology"/>
<evidence type="ECO:0000256" key="6">
    <source>
        <dbReference type="ARBA" id="ARBA00022843"/>
    </source>
</evidence>
<dbReference type="Pfam" id="PF10557">
    <property type="entry name" value="Cullin_Nedd8"/>
    <property type="match status" value="1"/>
</dbReference>
<dbReference type="FunFam" id="1.20.1310.10:FF:000009">
    <property type="entry name" value="Cullin 5"/>
    <property type="match status" value="1"/>
</dbReference>
<dbReference type="Pfam" id="PF00888">
    <property type="entry name" value="Cullin"/>
    <property type="match status" value="1"/>
</dbReference>
<dbReference type="GO" id="GO:0031625">
    <property type="term" value="F:ubiquitin protein ligase binding"/>
    <property type="evidence" value="ECO:0007669"/>
    <property type="project" value="InterPro"/>
</dbReference>
<dbReference type="Pfam" id="PF26557">
    <property type="entry name" value="Cullin_AB"/>
    <property type="match status" value="1"/>
</dbReference>
<keyword evidence="3" id="KW-1017">Isopeptide bond</keyword>
<evidence type="ECO:0000256" key="8">
    <source>
        <dbReference type="ARBA" id="ARBA00040451"/>
    </source>
</evidence>
<dbReference type="InterPro" id="IPR019559">
    <property type="entry name" value="Cullin_neddylation_domain"/>
</dbReference>
<evidence type="ECO:0000256" key="5">
    <source>
        <dbReference type="ARBA" id="ARBA00022786"/>
    </source>
</evidence>
<protein>
    <recommendedName>
        <fullName evidence="8">Cullin-5</fullName>
    </recommendedName>
</protein>
<comment type="pathway">
    <text evidence="2">Protein modification; protein ubiquitination.</text>
</comment>
<evidence type="ECO:0000313" key="13">
    <source>
        <dbReference type="Proteomes" id="UP000708208"/>
    </source>
</evidence>
<keyword evidence="13" id="KW-1185">Reference proteome</keyword>
<gene>
    <name evidence="12" type="ORF">AFUS01_LOCUS1653</name>
</gene>
<dbReference type="SMART" id="SM00182">
    <property type="entry name" value="CULLIN"/>
    <property type="match status" value="1"/>
</dbReference>
<dbReference type="GO" id="GO:0007165">
    <property type="term" value="P:signal transduction"/>
    <property type="evidence" value="ECO:0007669"/>
    <property type="project" value="UniProtKB-ARBA"/>
</dbReference>
<comment type="caution">
    <text evidence="12">The sequence shown here is derived from an EMBL/GenBank/DDBJ whole genome shotgun (WGS) entry which is preliminary data.</text>
</comment>
<dbReference type="InterPro" id="IPR001373">
    <property type="entry name" value="Cullin_N"/>
</dbReference>
<dbReference type="FunFam" id="3.30.230.130:FF:000004">
    <property type="entry name" value="Cullin 5"/>
    <property type="match status" value="1"/>
</dbReference>
<evidence type="ECO:0000256" key="7">
    <source>
        <dbReference type="ARBA" id="ARBA00023242"/>
    </source>
</evidence>
<organism evidence="12 13">
    <name type="scientific">Allacma fusca</name>
    <dbReference type="NCBI Taxonomy" id="39272"/>
    <lineage>
        <taxon>Eukaryota</taxon>
        <taxon>Metazoa</taxon>
        <taxon>Ecdysozoa</taxon>
        <taxon>Arthropoda</taxon>
        <taxon>Hexapoda</taxon>
        <taxon>Collembola</taxon>
        <taxon>Symphypleona</taxon>
        <taxon>Sminthuridae</taxon>
        <taxon>Allacma</taxon>
    </lineage>
</organism>
<dbReference type="GO" id="GO:0005634">
    <property type="term" value="C:nucleus"/>
    <property type="evidence" value="ECO:0007669"/>
    <property type="project" value="UniProtKB-SubCell"/>
</dbReference>
<dbReference type="InterPro" id="IPR016158">
    <property type="entry name" value="Cullin_homology"/>
</dbReference>
<sequence>MATTQITSSITKTPAEKNQIVFEEQWPKMQPTIVKLLRQEAVNRSEWHDLFYSVHQVCLWDEKAASKIYKALQENITEFIGQAQLRVLAHAEDQALLKAYITEWRKFFEQCGYLPKPFIQVELSLNNHTTSSSSTMPKKHKNDDSDVRKLMLDSWNNQIFSNIKQRLQSSAMKLVRAERNGEAFDSQLVIGVRESYVNLCSDPDDKLKIYRENFEKAYIEATESFYRLKSLEELNQNGVQNYMKYAHTKLKEEEVRAKKYLETTISIQALMDSTVNVLVTLYKDQILCEAPGMIKRNETDKLQLMYKLMDRVPDGIQSLLSDLEDHIINAGLEDMKINALTITQDSEKYIERLLELFRRFSLLVKTAFLDDPRFLTSRDKAYKIIVNDTCIFKLELPVKPGVIKTTPESRCPELLANYCDLLLRKTPLSKRLTSDEIEARLKDVLLVLKYVQNKDVFMRYHKAHLTRRLILDASADSEKEENMVEWLREVGMPADYVNKLGRMFQDVKVSEDLNLQFKEQYRLTKGAVADSINIKILNAGAWARGSERINVSLPLELEDYIPEVEEFYRRKHNGRKLQWYHHMANGTITFSNSVGKFDLDVTTFQMAVLFAWNHRPNEKISYENLKLASELPDPELRKTLWSLVAFPKVKRQLLLYTPEVQSPKDFQEDTHFWVNQEFTVIKNNKVQRRGKISLIGRLQLSTERSREEDNEGIVQLRILRVQEAIIKILKMRKRISNLQLHNELIDILKNMFLPSKKMIKEQIEWLMENKYMRRDDKDINIFVYMA</sequence>
<evidence type="ECO:0000256" key="2">
    <source>
        <dbReference type="ARBA" id="ARBA00004906"/>
    </source>
</evidence>
<keyword evidence="7" id="KW-0539">Nucleus</keyword>
<evidence type="ECO:0000256" key="1">
    <source>
        <dbReference type="ARBA" id="ARBA00004123"/>
    </source>
</evidence>
<evidence type="ECO:0000256" key="9">
    <source>
        <dbReference type="PROSITE-ProRule" id="PRU00330"/>
    </source>
</evidence>
<evidence type="ECO:0000259" key="11">
    <source>
        <dbReference type="PROSITE" id="PS50069"/>
    </source>
</evidence>
<evidence type="ECO:0000256" key="3">
    <source>
        <dbReference type="ARBA" id="ARBA00022499"/>
    </source>
</evidence>
<dbReference type="GO" id="GO:0006511">
    <property type="term" value="P:ubiquitin-dependent protein catabolic process"/>
    <property type="evidence" value="ECO:0007669"/>
    <property type="project" value="InterPro"/>
</dbReference>
<dbReference type="Proteomes" id="UP000708208">
    <property type="component" value="Unassembled WGS sequence"/>
</dbReference>
<name>A0A8J2NRG4_9HEXA</name>
<evidence type="ECO:0000313" key="12">
    <source>
        <dbReference type="EMBL" id="CAG7666144.1"/>
    </source>
</evidence>